<feature type="domain" description="MnmC-like methyltransferase" evidence="2">
    <location>
        <begin position="65"/>
        <end position="186"/>
    </location>
</feature>
<dbReference type="PANTHER" id="PTHR39963">
    <property type="entry name" value="SLL0983 PROTEIN"/>
    <property type="match status" value="1"/>
</dbReference>
<dbReference type="PANTHER" id="PTHR39963:SF1">
    <property type="entry name" value="MNMC-LIKE METHYLTRANSFERASE DOMAIN-CONTAINING PROTEIN"/>
    <property type="match status" value="1"/>
</dbReference>
<feature type="non-terminal residue" evidence="3">
    <location>
        <position position="1"/>
    </location>
</feature>
<dbReference type="SUPFAM" id="SSF51971">
    <property type="entry name" value="Nucleotide-binding domain"/>
    <property type="match status" value="1"/>
</dbReference>
<name>A0A381RVF9_9ZZZZ</name>
<dbReference type="GO" id="GO:0016645">
    <property type="term" value="F:oxidoreductase activity, acting on the CH-NH group of donors"/>
    <property type="evidence" value="ECO:0007669"/>
    <property type="project" value="InterPro"/>
</dbReference>
<dbReference type="InterPro" id="IPR036188">
    <property type="entry name" value="FAD/NAD-bd_sf"/>
</dbReference>
<evidence type="ECO:0000259" key="1">
    <source>
        <dbReference type="Pfam" id="PF01266"/>
    </source>
</evidence>
<dbReference type="InterPro" id="IPR047785">
    <property type="entry name" value="tRNA_MNMC2"/>
</dbReference>
<dbReference type="Pfam" id="PF05430">
    <property type="entry name" value="Methyltransf_30"/>
    <property type="match status" value="1"/>
</dbReference>
<feature type="domain" description="FAD dependent oxidoreductase" evidence="1">
    <location>
        <begin position="200"/>
        <end position="502"/>
    </location>
</feature>
<dbReference type="Pfam" id="PF01266">
    <property type="entry name" value="DAO"/>
    <property type="match status" value="1"/>
</dbReference>
<evidence type="ECO:0000259" key="2">
    <source>
        <dbReference type="Pfam" id="PF05430"/>
    </source>
</evidence>
<proteinExistence type="predicted"/>
<dbReference type="EMBL" id="UINC01002100">
    <property type="protein sequence ID" value="SUZ92913.1"/>
    <property type="molecule type" value="Genomic_DNA"/>
</dbReference>
<feature type="non-terminal residue" evidence="3">
    <location>
        <position position="503"/>
    </location>
</feature>
<sequence length="503" mass="55347">MGRDPIFTVVELGFGTGLNFVVTATEFLRRCCKPTRLRFVSFEKHPLTLRDLKKVGQTWRKSLPFVDQLWNQYPPAVTGWHRRFFKGGDIELSLYVGEVATGLRDFFERDQRGVDAWFLDGFSPDRNPDMWQESLLSRLHTRTNAGGTVTTFSSAGSIRRVLQRSGFRVERISSLPDKRHTLCGWLTTPRFKPRFPPSEAVVAGAGLAGCAAANALAKKGINVTMLDPTGKVAQSTSSVPSAITHVRLSDPRSPDANRRVQGYTFSVPLIASILSSESNGLLQLQGPNTTHAQLLSMTETLGDWVRFVRADEASDIAGTILPGPAVYFFKSTVVSVPDLCRKLISHPRIELIKGVLSQDLSLPTVIATGTTIPQRLRLPPLEIMAVPGQIDLFRSLSGSDPLRTTVVDDGYVIPSTPSILTSGSTYEHGIWDPSAATHINRTRLRKLFGHALFRWVQRYRGWRCVTSDRAPIIGQAAETLWLSLGYGSSATTSSLLAAETIAS</sequence>
<dbReference type="InterPro" id="IPR006076">
    <property type="entry name" value="FAD-dep_OxRdtase"/>
</dbReference>
<evidence type="ECO:0008006" key="4">
    <source>
        <dbReference type="Google" id="ProtNLM"/>
    </source>
</evidence>
<gene>
    <name evidence="3" type="ORF">METZ01_LOCUS45767</name>
</gene>
<dbReference type="InterPro" id="IPR029063">
    <property type="entry name" value="SAM-dependent_MTases_sf"/>
</dbReference>
<dbReference type="Gene3D" id="3.40.50.150">
    <property type="entry name" value="Vaccinia Virus protein VP39"/>
    <property type="match status" value="1"/>
</dbReference>
<dbReference type="NCBIfam" id="NF033855">
    <property type="entry name" value="tRNA_MNMC2"/>
    <property type="match status" value="1"/>
</dbReference>
<dbReference type="Gene3D" id="3.30.9.10">
    <property type="entry name" value="D-Amino Acid Oxidase, subunit A, domain 2"/>
    <property type="match status" value="1"/>
</dbReference>
<dbReference type="AlphaFoldDB" id="A0A381RVF9"/>
<protein>
    <recommendedName>
        <fullName evidence="4">MnmC-like methyltransferase domain-containing protein</fullName>
    </recommendedName>
</protein>
<organism evidence="3">
    <name type="scientific">marine metagenome</name>
    <dbReference type="NCBI Taxonomy" id="408172"/>
    <lineage>
        <taxon>unclassified sequences</taxon>
        <taxon>metagenomes</taxon>
        <taxon>ecological metagenomes</taxon>
    </lineage>
</organism>
<reference evidence="3" key="1">
    <citation type="submission" date="2018-05" db="EMBL/GenBank/DDBJ databases">
        <authorList>
            <person name="Lanie J.A."/>
            <person name="Ng W.-L."/>
            <person name="Kazmierczak K.M."/>
            <person name="Andrzejewski T.M."/>
            <person name="Davidsen T.M."/>
            <person name="Wayne K.J."/>
            <person name="Tettelin H."/>
            <person name="Glass J.I."/>
            <person name="Rusch D."/>
            <person name="Podicherti R."/>
            <person name="Tsui H.-C.T."/>
            <person name="Winkler M.E."/>
        </authorList>
    </citation>
    <scope>NUCLEOTIDE SEQUENCE</scope>
</reference>
<dbReference type="InterPro" id="IPR008471">
    <property type="entry name" value="MnmC-like_methylTransf"/>
</dbReference>
<accession>A0A381RVF9</accession>
<dbReference type="Gene3D" id="3.50.50.60">
    <property type="entry name" value="FAD/NAD(P)-binding domain"/>
    <property type="match status" value="1"/>
</dbReference>
<evidence type="ECO:0000313" key="3">
    <source>
        <dbReference type="EMBL" id="SUZ92913.1"/>
    </source>
</evidence>
<dbReference type="GO" id="GO:0004808">
    <property type="term" value="F:tRNA (5-methylaminomethyl-2-thiouridylate)(34)-methyltransferase activity"/>
    <property type="evidence" value="ECO:0007669"/>
    <property type="project" value="InterPro"/>
</dbReference>